<sequence length="270" mass="30805">MRNTSGRFLIWLIFGFFIFTIFSIYFAHIFDIQQEPLIQEHNSSSTSFSHFAGLVLARGGSKGLPHKNVAKIKNITLLGRALRTMTEFGKFDSIWVSTDDIVIANEAKRGKASVHWRPSYTASDSASTVVAVNEFLEKHDEVTKIGVIQCTSPFLKVEYLEEAYRKLNNNIDSVFSVTRQHKLRWGYNSSGQLQPENFDLHHRPRRQDWDGELIENGMFYFTDAFMLKHSMILQGGKLGVVEIPANLSLEIDTFNDLEVAEILMNSFEDS</sequence>
<feature type="transmembrane region" description="Helical" evidence="1">
    <location>
        <begin position="9"/>
        <end position="30"/>
    </location>
</feature>
<dbReference type="OrthoDB" id="10262032at2759"/>
<dbReference type="PANTHER" id="PTHR21485">
    <property type="entry name" value="HAD SUPERFAMILY MEMBERS CMAS AND KDSC"/>
    <property type="match status" value="1"/>
</dbReference>
<keyword evidence="1" id="KW-0812">Transmembrane</keyword>
<dbReference type="PANTHER" id="PTHR21485:SF3">
    <property type="entry name" value="N-ACYLNEURAMINATE CYTIDYLYLTRANSFERASE"/>
    <property type="match status" value="1"/>
</dbReference>
<dbReference type="InterPro" id="IPR050793">
    <property type="entry name" value="CMP-NeuNAc_synthase"/>
</dbReference>
<keyword evidence="1" id="KW-0472">Membrane</keyword>
<evidence type="ECO:0000313" key="3">
    <source>
        <dbReference type="Proteomes" id="UP001152798"/>
    </source>
</evidence>
<dbReference type="EMBL" id="OV725082">
    <property type="protein sequence ID" value="CAH1405941.1"/>
    <property type="molecule type" value="Genomic_DNA"/>
</dbReference>
<dbReference type="Proteomes" id="UP001152798">
    <property type="component" value="Chromosome 6"/>
</dbReference>
<gene>
    <name evidence="2" type="ORF">NEZAVI_LOCUS13996</name>
</gene>
<reference evidence="2" key="1">
    <citation type="submission" date="2022-01" db="EMBL/GenBank/DDBJ databases">
        <authorList>
            <person name="King R."/>
        </authorList>
    </citation>
    <scope>NUCLEOTIDE SEQUENCE</scope>
</reference>
<protein>
    <recommendedName>
        <fullName evidence="4">N-acylneuraminate cytidylyltransferase</fullName>
    </recommendedName>
</protein>
<dbReference type="InterPro" id="IPR029044">
    <property type="entry name" value="Nucleotide-diphossugar_trans"/>
</dbReference>
<keyword evidence="1" id="KW-1133">Transmembrane helix</keyword>
<dbReference type="AlphaFoldDB" id="A0A9P0MW89"/>
<dbReference type="GO" id="GO:0008781">
    <property type="term" value="F:N-acylneuraminate cytidylyltransferase activity"/>
    <property type="evidence" value="ECO:0007669"/>
    <property type="project" value="TreeGrafter"/>
</dbReference>
<dbReference type="Pfam" id="PF02348">
    <property type="entry name" value="CTP_transf_3"/>
    <property type="match status" value="1"/>
</dbReference>
<dbReference type="Gene3D" id="3.90.550.10">
    <property type="entry name" value="Spore Coat Polysaccharide Biosynthesis Protein SpsA, Chain A"/>
    <property type="match status" value="1"/>
</dbReference>
<name>A0A9P0MW89_NEZVI</name>
<evidence type="ECO:0008006" key="4">
    <source>
        <dbReference type="Google" id="ProtNLM"/>
    </source>
</evidence>
<accession>A0A9P0MW89</accession>
<proteinExistence type="predicted"/>
<evidence type="ECO:0000313" key="2">
    <source>
        <dbReference type="EMBL" id="CAH1405941.1"/>
    </source>
</evidence>
<evidence type="ECO:0000256" key="1">
    <source>
        <dbReference type="SAM" id="Phobius"/>
    </source>
</evidence>
<dbReference type="SUPFAM" id="SSF53448">
    <property type="entry name" value="Nucleotide-diphospho-sugar transferases"/>
    <property type="match status" value="1"/>
</dbReference>
<keyword evidence="3" id="KW-1185">Reference proteome</keyword>
<dbReference type="CDD" id="cd02513">
    <property type="entry name" value="CMP-NeuAc_Synthase"/>
    <property type="match status" value="1"/>
</dbReference>
<dbReference type="InterPro" id="IPR003329">
    <property type="entry name" value="Cytidylyl_trans"/>
</dbReference>
<organism evidence="2 3">
    <name type="scientific">Nezara viridula</name>
    <name type="common">Southern green stink bug</name>
    <name type="synonym">Cimex viridulus</name>
    <dbReference type="NCBI Taxonomy" id="85310"/>
    <lineage>
        <taxon>Eukaryota</taxon>
        <taxon>Metazoa</taxon>
        <taxon>Ecdysozoa</taxon>
        <taxon>Arthropoda</taxon>
        <taxon>Hexapoda</taxon>
        <taxon>Insecta</taxon>
        <taxon>Pterygota</taxon>
        <taxon>Neoptera</taxon>
        <taxon>Paraneoptera</taxon>
        <taxon>Hemiptera</taxon>
        <taxon>Heteroptera</taxon>
        <taxon>Panheteroptera</taxon>
        <taxon>Pentatomomorpha</taxon>
        <taxon>Pentatomoidea</taxon>
        <taxon>Pentatomidae</taxon>
        <taxon>Pentatominae</taxon>
        <taxon>Nezara</taxon>
    </lineage>
</organism>